<dbReference type="Proteomes" id="UP001418222">
    <property type="component" value="Unassembled WGS sequence"/>
</dbReference>
<evidence type="ECO:0000256" key="6">
    <source>
        <dbReference type="ARBA" id="ARBA00022989"/>
    </source>
</evidence>
<evidence type="ECO:0000256" key="3">
    <source>
        <dbReference type="ARBA" id="ARBA00022692"/>
    </source>
</evidence>
<dbReference type="Gene3D" id="3.80.10.10">
    <property type="entry name" value="Ribonuclease Inhibitor"/>
    <property type="match status" value="2"/>
</dbReference>
<gene>
    <name evidence="12" type="ORF">KSP39_PZI020524</name>
</gene>
<keyword evidence="12" id="KW-0675">Receptor</keyword>
<keyword evidence="13" id="KW-1185">Reference proteome</keyword>
<dbReference type="InterPro" id="IPR046959">
    <property type="entry name" value="PRK1-6/SRF4-like"/>
</dbReference>
<keyword evidence="3 9" id="KW-0812">Transmembrane</keyword>
<evidence type="ECO:0000256" key="9">
    <source>
        <dbReference type="SAM" id="Phobius"/>
    </source>
</evidence>
<dbReference type="InterPro" id="IPR001611">
    <property type="entry name" value="Leu-rich_rpt"/>
</dbReference>
<feature type="signal peptide" evidence="10">
    <location>
        <begin position="1"/>
        <end position="19"/>
    </location>
</feature>
<evidence type="ECO:0000313" key="12">
    <source>
        <dbReference type="EMBL" id="KAK8921893.1"/>
    </source>
</evidence>
<dbReference type="InterPro" id="IPR001245">
    <property type="entry name" value="Ser-Thr/Tyr_kinase_cat_dom"/>
</dbReference>
<feature type="transmembrane region" description="Helical" evidence="9">
    <location>
        <begin position="268"/>
        <end position="289"/>
    </location>
</feature>
<dbReference type="SUPFAM" id="SSF56112">
    <property type="entry name" value="Protein kinase-like (PK-like)"/>
    <property type="match status" value="1"/>
</dbReference>
<dbReference type="EMBL" id="JBBWWQ010000018">
    <property type="protein sequence ID" value="KAK8921893.1"/>
    <property type="molecule type" value="Genomic_DNA"/>
</dbReference>
<feature type="region of interest" description="Disordered" evidence="8">
    <location>
        <begin position="234"/>
        <end position="261"/>
    </location>
</feature>
<dbReference type="Pfam" id="PF07714">
    <property type="entry name" value="PK_Tyr_Ser-Thr"/>
    <property type="match status" value="1"/>
</dbReference>
<evidence type="ECO:0000256" key="5">
    <source>
        <dbReference type="ARBA" id="ARBA00022737"/>
    </source>
</evidence>
<dbReference type="InterPro" id="IPR032675">
    <property type="entry name" value="LRR_dom_sf"/>
</dbReference>
<feature type="region of interest" description="Disordered" evidence="8">
    <location>
        <begin position="323"/>
        <end position="350"/>
    </location>
</feature>
<dbReference type="AlphaFoldDB" id="A0AAP0FXI2"/>
<dbReference type="Pfam" id="PF08263">
    <property type="entry name" value="LRRNT_2"/>
    <property type="match status" value="1"/>
</dbReference>
<feature type="chain" id="PRO_5042967464" evidence="10">
    <location>
        <begin position="20"/>
        <end position="675"/>
    </location>
</feature>
<dbReference type="GO" id="GO:0016020">
    <property type="term" value="C:membrane"/>
    <property type="evidence" value="ECO:0007669"/>
    <property type="project" value="UniProtKB-SubCell"/>
</dbReference>
<keyword evidence="4 10" id="KW-0732">Signal</keyword>
<dbReference type="InterPro" id="IPR000719">
    <property type="entry name" value="Prot_kinase_dom"/>
</dbReference>
<dbReference type="GO" id="GO:0005524">
    <property type="term" value="F:ATP binding"/>
    <property type="evidence" value="ECO:0007669"/>
    <property type="project" value="InterPro"/>
</dbReference>
<comment type="subcellular location">
    <subcellularLocation>
        <location evidence="1">Membrane</location>
    </subcellularLocation>
</comment>
<proteinExistence type="predicted"/>
<dbReference type="SUPFAM" id="SSF52058">
    <property type="entry name" value="L domain-like"/>
    <property type="match status" value="1"/>
</dbReference>
<dbReference type="InterPro" id="IPR013210">
    <property type="entry name" value="LRR_N_plant-typ"/>
</dbReference>
<keyword evidence="12" id="KW-0418">Kinase</keyword>
<evidence type="ECO:0000256" key="1">
    <source>
        <dbReference type="ARBA" id="ARBA00004370"/>
    </source>
</evidence>
<comment type="caution">
    <text evidence="12">The sequence shown here is derived from an EMBL/GenBank/DDBJ whole genome shotgun (WGS) entry which is preliminary data.</text>
</comment>
<evidence type="ECO:0000256" key="4">
    <source>
        <dbReference type="ARBA" id="ARBA00022729"/>
    </source>
</evidence>
<dbReference type="GO" id="GO:0004672">
    <property type="term" value="F:protein kinase activity"/>
    <property type="evidence" value="ECO:0007669"/>
    <property type="project" value="InterPro"/>
</dbReference>
<evidence type="ECO:0000313" key="13">
    <source>
        <dbReference type="Proteomes" id="UP001418222"/>
    </source>
</evidence>
<keyword evidence="12" id="KW-0808">Transferase</keyword>
<evidence type="ECO:0000256" key="7">
    <source>
        <dbReference type="ARBA" id="ARBA00023136"/>
    </source>
</evidence>
<sequence length="675" mass="70789">MAAVLLLLIPLLLPSASLSISDADTLLLLKSSFRNPDPALSSWISGQPNSSPPCGQNQWTGIICYRGIVVGLRLGHLGLSGTIDVHALAHLPALRTVSFVNNSLSGPLPDFGRIKALKSLYLSHNSFSGPIPDSLFAPLHHLKKLWLNDNGFSGNIPSSLSNATALLDLHIEDNSFSGAIPNLSLPSLRAFNASNNKLTGRIPASLVRFGALAFQGNSGLCGFPVSGLACPAPAREKSSTPASKVDPGPGTEPVKKDGGGGGKAVRRFVLFSVGLFLFLLIIVAFAVLIRRAVIDRNAVNDRQKSASAMDGMGTVVVVPGVVQSSPPSVSPGHKRAGSARGSGSSTGGSSGAVLVMVNKDREALDLPDLMKSAAEVLGNGSLGSAYKAVMAGGLAVVVKRMRHLTLLNKEGFDSEMRRLGGLNHPNILTPLAYHFRKEEKLIVSDYVPKGSLLYVLHGGRGAEHAALDWPTRLKIIAGIARGMAYLHVALASYEIPHGNLKTANILLSPTFDPLVADYGLIAVVSPAAAPAALFSFKSPEAQHLRRVSPKSDVFCFGVVVLEILTGRLPSHYLTNAKGGTDVVQWAASAISDRREGELVDPAITGKAPPTVEMVRLLRLGAACTQIGPDERPEMKEAAEIVEEIAAATAAEGSAWETTGTVGFDGSHGLANPESA</sequence>
<dbReference type="PANTHER" id="PTHR48007">
    <property type="entry name" value="LEUCINE-RICH REPEAT RECEPTOR-LIKE PROTEIN KINASE PXC1"/>
    <property type="match status" value="1"/>
</dbReference>
<accession>A0AAP0FXI2</accession>
<keyword evidence="6 9" id="KW-1133">Transmembrane helix</keyword>
<protein>
    <submittedName>
        <fullName evidence="12">Inactive leucine-rich repeat receptor-like protein kinase</fullName>
    </submittedName>
</protein>
<dbReference type="Gene3D" id="3.30.200.20">
    <property type="entry name" value="Phosphorylase Kinase, domain 1"/>
    <property type="match status" value="1"/>
</dbReference>
<reference evidence="12 13" key="1">
    <citation type="journal article" date="2022" name="Nat. Plants">
        <title>Genomes of leafy and leafless Platanthera orchids illuminate the evolution of mycoheterotrophy.</title>
        <authorList>
            <person name="Li M.H."/>
            <person name="Liu K.W."/>
            <person name="Li Z."/>
            <person name="Lu H.C."/>
            <person name="Ye Q.L."/>
            <person name="Zhang D."/>
            <person name="Wang J.Y."/>
            <person name="Li Y.F."/>
            <person name="Zhong Z.M."/>
            <person name="Liu X."/>
            <person name="Yu X."/>
            <person name="Liu D.K."/>
            <person name="Tu X.D."/>
            <person name="Liu B."/>
            <person name="Hao Y."/>
            <person name="Liao X.Y."/>
            <person name="Jiang Y.T."/>
            <person name="Sun W.H."/>
            <person name="Chen J."/>
            <person name="Chen Y.Q."/>
            <person name="Ai Y."/>
            <person name="Zhai J.W."/>
            <person name="Wu S.S."/>
            <person name="Zhou Z."/>
            <person name="Hsiao Y.Y."/>
            <person name="Wu W.L."/>
            <person name="Chen Y.Y."/>
            <person name="Lin Y.F."/>
            <person name="Hsu J.L."/>
            <person name="Li C.Y."/>
            <person name="Wang Z.W."/>
            <person name="Zhao X."/>
            <person name="Zhong W.Y."/>
            <person name="Ma X.K."/>
            <person name="Ma L."/>
            <person name="Huang J."/>
            <person name="Chen G.Z."/>
            <person name="Huang M.Z."/>
            <person name="Huang L."/>
            <person name="Peng D.H."/>
            <person name="Luo Y.B."/>
            <person name="Zou S.Q."/>
            <person name="Chen S.P."/>
            <person name="Lan S."/>
            <person name="Tsai W.C."/>
            <person name="Van de Peer Y."/>
            <person name="Liu Z.J."/>
        </authorList>
    </citation>
    <scope>NUCLEOTIDE SEQUENCE [LARGE SCALE GENOMIC DNA]</scope>
    <source>
        <strain evidence="12">Lor287</strain>
    </source>
</reference>
<evidence type="ECO:0000256" key="2">
    <source>
        <dbReference type="ARBA" id="ARBA00022614"/>
    </source>
</evidence>
<dbReference type="InterPro" id="IPR011009">
    <property type="entry name" value="Kinase-like_dom_sf"/>
</dbReference>
<keyword evidence="2" id="KW-0433">Leucine-rich repeat</keyword>
<dbReference type="Pfam" id="PF00560">
    <property type="entry name" value="LRR_1"/>
    <property type="match status" value="2"/>
</dbReference>
<dbReference type="FunFam" id="3.80.10.10:FF:000400">
    <property type="entry name" value="Nuclear pore complex protein NUP107"/>
    <property type="match status" value="1"/>
</dbReference>
<keyword evidence="7 9" id="KW-0472">Membrane</keyword>
<name>A0AAP0FXI2_9ASPA</name>
<dbReference type="PROSITE" id="PS50011">
    <property type="entry name" value="PROTEIN_KINASE_DOM"/>
    <property type="match status" value="1"/>
</dbReference>
<evidence type="ECO:0000256" key="10">
    <source>
        <dbReference type="SAM" id="SignalP"/>
    </source>
</evidence>
<keyword evidence="5" id="KW-0677">Repeat</keyword>
<dbReference type="PANTHER" id="PTHR48007:SF38">
    <property type="entry name" value="LEUCINE-RICH REPEAT PROTEIN KINASE FAMILY PROTEIN"/>
    <property type="match status" value="1"/>
</dbReference>
<organism evidence="12 13">
    <name type="scientific">Platanthera zijinensis</name>
    <dbReference type="NCBI Taxonomy" id="2320716"/>
    <lineage>
        <taxon>Eukaryota</taxon>
        <taxon>Viridiplantae</taxon>
        <taxon>Streptophyta</taxon>
        <taxon>Embryophyta</taxon>
        <taxon>Tracheophyta</taxon>
        <taxon>Spermatophyta</taxon>
        <taxon>Magnoliopsida</taxon>
        <taxon>Liliopsida</taxon>
        <taxon>Asparagales</taxon>
        <taxon>Orchidaceae</taxon>
        <taxon>Orchidoideae</taxon>
        <taxon>Orchideae</taxon>
        <taxon>Orchidinae</taxon>
        <taxon>Platanthera</taxon>
    </lineage>
</organism>
<feature type="domain" description="Protein kinase" evidence="11">
    <location>
        <begin position="371"/>
        <end position="644"/>
    </location>
</feature>
<dbReference type="Gene3D" id="1.10.510.10">
    <property type="entry name" value="Transferase(Phosphotransferase) domain 1"/>
    <property type="match status" value="1"/>
</dbReference>
<evidence type="ECO:0000259" key="11">
    <source>
        <dbReference type="PROSITE" id="PS50011"/>
    </source>
</evidence>
<evidence type="ECO:0000256" key="8">
    <source>
        <dbReference type="SAM" id="MobiDB-lite"/>
    </source>
</evidence>
<feature type="compositionally biased region" description="Low complexity" evidence="8">
    <location>
        <begin position="651"/>
        <end position="660"/>
    </location>
</feature>
<feature type="region of interest" description="Disordered" evidence="8">
    <location>
        <begin position="651"/>
        <end position="675"/>
    </location>
</feature>